<organism evidence="6 7">
    <name type="scientific">Aneurinibacillus migulanus</name>
    <name type="common">Bacillus migulanus</name>
    <dbReference type="NCBI Taxonomy" id="47500"/>
    <lineage>
        <taxon>Bacteria</taxon>
        <taxon>Bacillati</taxon>
        <taxon>Bacillota</taxon>
        <taxon>Bacilli</taxon>
        <taxon>Bacillales</taxon>
        <taxon>Paenibacillaceae</taxon>
        <taxon>Aneurinibacillus group</taxon>
        <taxon>Aneurinibacillus</taxon>
    </lineage>
</organism>
<comment type="subcellular location">
    <subcellularLocation>
        <location evidence="5">Cell membrane</location>
        <topology evidence="5">Multi-pass membrane protein</topology>
    </subcellularLocation>
</comment>
<feature type="transmembrane region" description="Helical" evidence="5">
    <location>
        <begin position="115"/>
        <end position="133"/>
    </location>
</feature>
<dbReference type="AlphaFoldDB" id="A0A0K2WGV1"/>
<dbReference type="PANTHER" id="PTHR38452">
    <property type="entry name" value="UPF0756 MEMBRANE PROTEIN YEAL"/>
    <property type="match status" value="1"/>
</dbReference>
<evidence type="ECO:0000256" key="4">
    <source>
        <dbReference type="ARBA" id="ARBA00023136"/>
    </source>
</evidence>
<dbReference type="HAMAP" id="MF_01874">
    <property type="entry name" value="UPF0756"/>
    <property type="match status" value="1"/>
</dbReference>
<feature type="transmembrane region" description="Helical" evidence="5">
    <location>
        <begin position="58"/>
        <end position="76"/>
    </location>
</feature>
<feature type="transmembrane region" description="Helical" evidence="5">
    <location>
        <begin position="82"/>
        <end position="103"/>
    </location>
</feature>
<keyword evidence="1 5" id="KW-1003">Cell membrane</keyword>
<dbReference type="Pfam" id="PF04284">
    <property type="entry name" value="DUF441"/>
    <property type="match status" value="1"/>
</dbReference>
<accession>A0A0K2WGV1</accession>
<sequence>MRMQVSPGEAVLVILIIIGLIGRSPILATAASMLLMLKLASLERFFPAVERRGMEMGLLFLTIAVLVPFASEKITVKDLIPLFTTLVGVVALTGGALATYLNGKGLDMLRAEPHLIVGLIVGSIIGIVFFRGIPVGPLMAAAITTLLLKFIYFVLRFFN</sequence>
<evidence type="ECO:0000256" key="5">
    <source>
        <dbReference type="HAMAP-Rule" id="MF_01874"/>
    </source>
</evidence>
<dbReference type="InterPro" id="IPR007382">
    <property type="entry name" value="UPF0756_TM"/>
</dbReference>
<dbReference type="Proteomes" id="UP000182836">
    <property type="component" value="Unassembled WGS sequence"/>
</dbReference>
<evidence type="ECO:0000256" key="2">
    <source>
        <dbReference type="ARBA" id="ARBA00022692"/>
    </source>
</evidence>
<gene>
    <name evidence="6" type="ORF">SAMN04487909_10210</name>
</gene>
<keyword evidence="4 5" id="KW-0472">Membrane</keyword>
<dbReference type="EMBL" id="FNED01000002">
    <property type="protein sequence ID" value="SDI17715.1"/>
    <property type="molecule type" value="Genomic_DNA"/>
</dbReference>
<keyword evidence="3 5" id="KW-1133">Transmembrane helix</keyword>
<keyword evidence="2 5" id="KW-0812">Transmembrane</keyword>
<dbReference type="PANTHER" id="PTHR38452:SF1">
    <property type="entry name" value="UPF0756 MEMBRANE PROTEIN YEAL"/>
    <property type="match status" value="1"/>
</dbReference>
<name>A0A0K2WGV1_ANEMI</name>
<protein>
    <recommendedName>
        <fullName evidence="5">UPF0756 membrane protein SAMN04487909_10210</fullName>
    </recommendedName>
</protein>
<evidence type="ECO:0000256" key="3">
    <source>
        <dbReference type="ARBA" id="ARBA00022989"/>
    </source>
</evidence>
<dbReference type="GO" id="GO:0005886">
    <property type="term" value="C:plasma membrane"/>
    <property type="evidence" value="ECO:0007669"/>
    <property type="project" value="UniProtKB-SubCell"/>
</dbReference>
<evidence type="ECO:0000256" key="1">
    <source>
        <dbReference type="ARBA" id="ARBA00022475"/>
    </source>
</evidence>
<evidence type="ECO:0000313" key="6">
    <source>
        <dbReference type="EMBL" id="SDI17715.1"/>
    </source>
</evidence>
<feature type="transmembrane region" description="Helical" evidence="5">
    <location>
        <begin position="12"/>
        <end position="37"/>
    </location>
</feature>
<comment type="similarity">
    <text evidence="5">Belongs to the UPF0756 family.</text>
</comment>
<proteinExistence type="inferred from homology"/>
<evidence type="ECO:0000313" key="7">
    <source>
        <dbReference type="Proteomes" id="UP000182836"/>
    </source>
</evidence>
<reference evidence="6 7" key="1">
    <citation type="submission" date="2016-10" db="EMBL/GenBank/DDBJ databases">
        <authorList>
            <person name="de Groot N.N."/>
        </authorList>
    </citation>
    <scope>NUCLEOTIDE SEQUENCE [LARGE SCALE GENOMIC DNA]</scope>
    <source>
        <strain evidence="6 7">DSM 2895</strain>
    </source>
</reference>
<feature type="transmembrane region" description="Helical" evidence="5">
    <location>
        <begin position="139"/>
        <end position="158"/>
    </location>
</feature>